<dbReference type="EMBL" id="LCHU01000001">
    <property type="protein sequence ID" value="KKT42335.1"/>
    <property type="molecule type" value="Genomic_DNA"/>
</dbReference>
<dbReference type="InterPro" id="IPR018149">
    <property type="entry name" value="Lys-tRNA-synth_II_C"/>
</dbReference>
<dbReference type="PROSITE" id="PS50862">
    <property type="entry name" value="AA_TRNA_LIGASE_II"/>
    <property type="match status" value="1"/>
</dbReference>
<name>A0A0G1H6C3_9BACT</name>
<dbReference type="PATRIC" id="fig|1618647.3.peg.58"/>
<comment type="cofactor">
    <cofactor evidence="7 8">
        <name>Mg(2+)</name>
        <dbReference type="ChEBI" id="CHEBI:18420"/>
    </cofactor>
    <text evidence="7 8">Binds 3 Mg(2+) ions per subunit.</text>
</comment>
<evidence type="ECO:0000256" key="7">
    <source>
        <dbReference type="HAMAP-Rule" id="MF_00252"/>
    </source>
</evidence>
<dbReference type="InterPro" id="IPR004365">
    <property type="entry name" value="NA-bd_OB_tRNA"/>
</dbReference>
<dbReference type="HAMAP" id="MF_00252">
    <property type="entry name" value="Lys_tRNA_synth_class2"/>
    <property type="match status" value="1"/>
</dbReference>
<dbReference type="SUPFAM" id="SSF55681">
    <property type="entry name" value="Class II aaRS and biotin synthetases"/>
    <property type="match status" value="1"/>
</dbReference>
<dbReference type="AlphaFoldDB" id="A0A0G1H6C3"/>
<keyword evidence="1 7" id="KW-0436">Ligase</keyword>
<evidence type="ECO:0000256" key="2">
    <source>
        <dbReference type="ARBA" id="ARBA00022723"/>
    </source>
</evidence>
<keyword evidence="5 7" id="KW-0030">Aminoacyl-tRNA synthetase</keyword>
<proteinExistence type="inferred from homology"/>
<keyword evidence="3 7" id="KW-0547">Nucleotide-binding</keyword>
<evidence type="ECO:0000259" key="9">
    <source>
        <dbReference type="PROSITE" id="PS50862"/>
    </source>
</evidence>
<evidence type="ECO:0000256" key="1">
    <source>
        <dbReference type="ARBA" id="ARBA00022598"/>
    </source>
</evidence>
<keyword evidence="4 7" id="KW-0067">ATP-binding</keyword>
<dbReference type="GO" id="GO:0005829">
    <property type="term" value="C:cytosol"/>
    <property type="evidence" value="ECO:0007669"/>
    <property type="project" value="TreeGrafter"/>
</dbReference>
<evidence type="ECO:0000256" key="3">
    <source>
        <dbReference type="ARBA" id="ARBA00022741"/>
    </source>
</evidence>
<dbReference type="InterPro" id="IPR045864">
    <property type="entry name" value="aa-tRNA-synth_II/BPL/LPL"/>
</dbReference>
<evidence type="ECO:0000313" key="11">
    <source>
        <dbReference type="Proteomes" id="UP000034736"/>
    </source>
</evidence>
<evidence type="ECO:0000256" key="5">
    <source>
        <dbReference type="ARBA" id="ARBA00023146"/>
    </source>
</evidence>
<keyword evidence="7" id="KW-0963">Cytoplasm</keyword>
<comment type="subcellular location">
    <subcellularLocation>
        <location evidence="7">Cytoplasm</location>
    </subcellularLocation>
</comment>
<feature type="binding site" evidence="7">
    <location>
        <position position="415"/>
    </location>
    <ligand>
        <name>Mg(2+)</name>
        <dbReference type="ChEBI" id="CHEBI:18420"/>
        <label>1</label>
    </ligand>
</feature>
<dbReference type="PANTHER" id="PTHR42918">
    <property type="entry name" value="LYSYL-TRNA SYNTHETASE"/>
    <property type="match status" value="1"/>
</dbReference>
<dbReference type="EC" id="6.1.1.6" evidence="7"/>
<dbReference type="PRINTS" id="PR00982">
    <property type="entry name" value="TRNASYNTHLYS"/>
</dbReference>
<dbReference type="Proteomes" id="UP000034736">
    <property type="component" value="Unassembled WGS sequence"/>
</dbReference>
<organism evidence="10 11">
    <name type="scientific">Candidatus Giovannonibacteria bacterium GW2011_GWA2_44_13b</name>
    <dbReference type="NCBI Taxonomy" id="1618647"/>
    <lineage>
        <taxon>Bacteria</taxon>
        <taxon>Candidatus Giovannoniibacteriota</taxon>
    </lineage>
</organism>
<dbReference type="GO" id="GO:0004824">
    <property type="term" value="F:lysine-tRNA ligase activity"/>
    <property type="evidence" value="ECO:0007669"/>
    <property type="project" value="UniProtKB-UniRule"/>
</dbReference>
<dbReference type="InterPro" id="IPR012340">
    <property type="entry name" value="NA-bd_OB-fold"/>
</dbReference>
<comment type="caution">
    <text evidence="7">Lacks conserved residue(s) required for the propagation of feature annotation.</text>
</comment>
<dbReference type="Gene3D" id="2.40.50.140">
    <property type="entry name" value="Nucleic acid-binding proteins"/>
    <property type="match status" value="1"/>
</dbReference>
<keyword evidence="7" id="KW-0648">Protein biosynthesis</keyword>
<dbReference type="Pfam" id="PF01336">
    <property type="entry name" value="tRNA_anti-codon"/>
    <property type="match status" value="1"/>
</dbReference>
<comment type="similarity">
    <text evidence="7">Belongs to the class-II aminoacyl-tRNA synthetase family.</text>
</comment>
<dbReference type="InterPro" id="IPR044136">
    <property type="entry name" value="Lys-tRNA-ligase_II_N"/>
</dbReference>
<accession>A0A0G1H6C3</accession>
<dbReference type="SUPFAM" id="SSF50249">
    <property type="entry name" value="Nucleic acid-binding proteins"/>
    <property type="match status" value="1"/>
</dbReference>
<protein>
    <recommendedName>
        <fullName evidence="7">Lysine--tRNA ligase</fullName>
        <ecNumber evidence="7">6.1.1.6</ecNumber>
    </recommendedName>
    <alternativeName>
        <fullName evidence="7">Lysyl-tRNA synthetase</fullName>
        <shortName evidence="7">LysRS</shortName>
    </alternativeName>
</protein>
<feature type="domain" description="Aminoacyl-transfer RNA synthetases class-II family profile" evidence="9">
    <location>
        <begin position="178"/>
        <end position="495"/>
    </location>
</feature>
<dbReference type="PANTHER" id="PTHR42918:SF15">
    <property type="entry name" value="LYSINE--TRNA LIGASE, CHLOROPLASTIC_MITOCHONDRIAL"/>
    <property type="match status" value="1"/>
</dbReference>
<keyword evidence="2 7" id="KW-0479">Metal-binding</keyword>
<comment type="catalytic activity">
    <reaction evidence="6 7 8">
        <text>tRNA(Lys) + L-lysine + ATP = L-lysyl-tRNA(Lys) + AMP + diphosphate</text>
        <dbReference type="Rhea" id="RHEA:20792"/>
        <dbReference type="Rhea" id="RHEA-COMP:9696"/>
        <dbReference type="Rhea" id="RHEA-COMP:9697"/>
        <dbReference type="ChEBI" id="CHEBI:30616"/>
        <dbReference type="ChEBI" id="CHEBI:32551"/>
        <dbReference type="ChEBI" id="CHEBI:33019"/>
        <dbReference type="ChEBI" id="CHEBI:78442"/>
        <dbReference type="ChEBI" id="CHEBI:78529"/>
        <dbReference type="ChEBI" id="CHEBI:456215"/>
        <dbReference type="EC" id="6.1.1.6"/>
    </reaction>
</comment>
<dbReference type="InterPro" id="IPR006195">
    <property type="entry name" value="aa-tRNA-synth_II"/>
</dbReference>
<dbReference type="InterPro" id="IPR004364">
    <property type="entry name" value="Aa-tRNA-synt_II"/>
</dbReference>
<dbReference type="Pfam" id="PF00152">
    <property type="entry name" value="tRNA-synt_2"/>
    <property type="match status" value="1"/>
</dbReference>
<sequence>MSAGEDIRKERIKKLEKLAENKINPYPAKIAFVLTEIAAAQANFKKLASKKPKPMGIAGRILAKRGHGGIMFLDIFDGSNSLGGSTAKLQVFAAEDKMGKENYSLLQETIDVGDFIAVWGKPFYTKRKEPTIEAEKWQMLSKSLRPLPEKWHGLQDVEERFRKRYLDILMNADVRVRFALRSRLVSELRALLEKEGYMEVETPILQPIYGGALAEPFKTHHRMLDMDMYLRIAPELYLKRLLTAGFTKIYEIGRNFRNEGLDATHNPEFTTIELYEAFRDAEYLKKFITKIILDLTKKVAGKTSFKYNGNTIKLGTKIPEVPFWRIIERHGGILAPEKLSQKDLLLHAKRYGIVCSDGNSEVKLADLIFKKIVRPKIIQPTFIIDYPIEMSPLAKNAEGSADIVDRFQLIIGGVEMMNGFSELNDPQEQRKRLEAQERLKGTDNEAHPLDEEFIEMMEYGLPSAAGLGMSIDRLVMLLSDTDNIKEVILFPTMKPRQ</sequence>
<dbReference type="STRING" id="1618647.UW30_C0001G0060"/>
<dbReference type="NCBIfam" id="TIGR00499">
    <property type="entry name" value="lysS_bact"/>
    <property type="match status" value="1"/>
</dbReference>
<dbReference type="GO" id="GO:0000049">
    <property type="term" value="F:tRNA binding"/>
    <property type="evidence" value="ECO:0007669"/>
    <property type="project" value="TreeGrafter"/>
</dbReference>
<gene>
    <name evidence="7" type="primary">lysS</name>
    <name evidence="10" type="ORF">UW30_C0001G0060</name>
</gene>
<evidence type="ECO:0000256" key="8">
    <source>
        <dbReference type="RuleBase" id="RU000336"/>
    </source>
</evidence>
<dbReference type="GO" id="GO:0000287">
    <property type="term" value="F:magnesium ion binding"/>
    <property type="evidence" value="ECO:0007669"/>
    <property type="project" value="UniProtKB-UniRule"/>
</dbReference>
<comment type="caution">
    <text evidence="10">The sequence shown here is derived from an EMBL/GenBank/DDBJ whole genome shotgun (WGS) entry which is preliminary data.</text>
</comment>
<dbReference type="GO" id="GO:0006430">
    <property type="term" value="P:lysyl-tRNA aminoacylation"/>
    <property type="evidence" value="ECO:0007669"/>
    <property type="project" value="UniProtKB-UniRule"/>
</dbReference>
<dbReference type="InterPro" id="IPR002313">
    <property type="entry name" value="Lys-tRNA-ligase_II"/>
</dbReference>
<evidence type="ECO:0000256" key="4">
    <source>
        <dbReference type="ARBA" id="ARBA00022840"/>
    </source>
</evidence>
<dbReference type="Gene3D" id="3.30.930.10">
    <property type="entry name" value="Bira Bifunctional Protein, Domain 2"/>
    <property type="match status" value="1"/>
</dbReference>
<comment type="subunit">
    <text evidence="7">Homodimer.</text>
</comment>
<dbReference type="NCBIfam" id="NF001756">
    <property type="entry name" value="PRK00484.1"/>
    <property type="match status" value="1"/>
</dbReference>
<feature type="binding site" evidence="7">
    <location>
        <position position="415"/>
    </location>
    <ligand>
        <name>Mg(2+)</name>
        <dbReference type="ChEBI" id="CHEBI:18420"/>
        <label>2</label>
    </ligand>
</feature>
<evidence type="ECO:0000256" key="6">
    <source>
        <dbReference type="ARBA" id="ARBA00048573"/>
    </source>
</evidence>
<reference evidence="10 11" key="1">
    <citation type="journal article" date="2015" name="Nature">
        <title>rRNA introns, odd ribosomes, and small enigmatic genomes across a large radiation of phyla.</title>
        <authorList>
            <person name="Brown C.T."/>
            <person name="Hug L.A."/>
            <person name="Thomas B.C."/>
            <person name="Sharon I."/>
            <person name="Castelle C.J."/>
            <person name="Singh A."/>
            <person name="Wilkins M.J."/>
            <person name="Williams K.H."/>
            <person name="Banfield J.F."/>
        </authorList>
    </citation>
    <scope>NUCLEOTIDE SEQUENCE [LARGE SCALE GENOMIC DNA]</scope>
</reference>
<keyword evidence="7 8" id="KW-0460">Magnesium</keyword>
<dbReference type="CDD" id="cd04322">
    <property type="entry name" value="LysRS_N"/>
    <property type="match status" value="1"/>
</dbReference>
<dbReference type="GO" id="GO:0005524">
    <property type="term" value="F:ATP binding"/>
    <property type="evidence" value="ECO:0007669"/>
    <property type="project" value="UniProtKB-UniRule"/>
</dbReference>
<evidence type="ECO:0000313" key="10">
    <source>
        <dbReference type="EMBL" id="KKT42335.1"/>
    </source>
</evidence>